<dbReference type="PANTHER" id="PTHR43133:SF8">
    <property type="entry name" value="RNA POLYMERASE SIGMA FACTOR HI_1459-RELATED"/>
    <property type="match status" value="1"/>
</dbReference>
<keyword evidence="8" id="KW-1185">Reference proteome</keyword>
<evidence type="ECO:0000256" key="3">
    <source>
        <dbReference type="ARBA" id="ARBA00023082"/>
    </source>
</evidence>
<keyword evidence="4" id="KW-0238">DNA-binding</keyword>
<feature type="domain" description="RNA polymerase sigma-70 region 2" evidence="6">
    <location>
        <begin position="24"/>
        <end position="91"/>
    </location>
</feature>
<keyword evidence="3" id="KW-0731">Sigma factor</keyword>
<evidence type="ECO:0000313" key="7">
    <source>
        <dbReference type="EMBL" id="VTR91880.1"/>
    </source>
</evidence>
<sequence length="194" mass="21861">MQVTSATLLERLRDPRDSGAWERLVELYAPLIRVWAERLNVRGADADDLVQEVMAVVVRRFPEFVHPEKPGAFRGWLRAIAANCARTVWKGRKVHPTAPGGSDFGTYIARLEDPTDDFARAWEREHDLHVTRKLLERIKPDFEARTWELFGRFVLDGLSAEEVAAEAGVTANAVYIAKSRVLARLREEAGGLLG</sequence>
<dbReference type="InterPro" id="IPR014284">
    <property type="entry name" value="RNA_pol_sigma-70_dom"/>
</dbReference>
<reference evidence="7 8" key="1">
    <citation type="submission" date="2019-05" db="EMBL/GenBank/DDBJ databases">
        <authorList>
            <consortium name="Science for Life Laboratories"/>
        </authorList>
    </citation>
    <scope>NUCLEOTIDE SEQUENCE [LARGE SCALE GENOMIC DNA]</scope>
    <source>
        <strain evidence="7">Soil9</strain>
    </source>
</reference>
<keyword evidence="2" id="KW-0805">Transcription regulation</keyword>
<dbReference type="Gene3D" id="1.10.1740.10">
    <property type="match status" value="1"/>
</dbReference>
<dbReference type="InterPro" id="IPR007627">
    <property type="entry name" value="RNA_pol_sigma70_r2"/>
</dbReference>
<evidence type="ECO:0000259" key="6">
    <source>
        <dbReference type="Pfam" id="PF04542"/>
    </source>
</evidence>
<evidence type="ECO:0000256" key="5">
    <source>
        <dbReference type="ARBA" id="ARBA00023163"/>
    </source>
</evidence>
<evidence type="ECO:0000256" key="4">
    <source>
        <dbReference type="ARBA" id="ARBA00023125"/>
    </source>
</evidence>
<dbReference type="Gene3D" id="1.10.10.10">
    <property type="entry name" value="Winged helix-like DNA-binding domain superfamily/Winged helix DNA-binding domain"/>
    <property type="match status" value="1"/>
</dbReference>
<dbReference type="AlphaFoldDB" id="A0A6P2CXI6"/>
<dbReference type="SUPFAM" id="SSF88659">
    <property type="entry name" value="Sigma3 and sigma4 domains of RNA polymerase sigma factors"/>
    <property type="match status" value="1"/>
</dbReference>
<dbReference type="InterPro" id="IPR013325">
    <property type="entry name" value="RNA_pol_sigma_r2"/>
</dbReference>
<dbReference type="Proteomes" id="UP000464178">
    <property type="component" value="Chromosome"/>
</dbReference>
<keyword evidence="5" id="KW-0804">Transcription</keyword>
<dbReference type="Pfam" id="PF04542">
    <property type="entry name" value="Sigma70_r2"/>
    <property type="match status" value="1"/>
</dbReference>
<dbReference type="PANTHER" id="PTHR43133">
    <property type="entry name" value="RNA POLYMERASE ECF-TYPE SIGMA FACTO"/>
    <property type="match status" value="1"/>
</dbReference>
<dbReference type="GO" id="GO:0006352">
    <property type="term" value="P:DNA-templated transcription initiation"/>
    <property type="evidence" value="ECO:0007669"/>
    <property type="project" value="InterPro"/>
</dbReference>
<dbReference type="InterPro" id="IPR039425">
    <property type="entry name" value="RNA_pol_sigma-70-like"/>
</dbReference>
<dbReference type="NCBIfam" id="TIGR02937">
    <property type="entry name" value="sigma70-ECF"/>
    <property type="match status" value="1"/>
</dbReference>
<dbReference type="KEGG" id="gms:SOIL9_58340"/>
<dbReference type="InterPro" id="IPR013324">
    <property type="entry name" value="RNA_pol_sigma_r3/r4-like"/>
</dbReference>
<accession>A0A6P2CXI6</accession>
<dbReference type="SUPFAM" id="SSF88946">
    <property type="entry name" value="Sigma2 domain of RNA polymerase sigma factors"/>
    <property type="match status" value="1"/>
</dbReference>
<dbReference type="GO" id="GO:0016987">
    <property type="term" value="F:sigma factor activity"/>
    <property type="evidence" value="ECO:0007669"/>
    <property type="project" value="UniProtKB-KW"/>
</dbReference>
<name>A0A6P2CXI6_9BACT</name>
<protein>
    <recommendedName>
        <fullName evidence="6">RNA polymerase sigma-70 region 2 domain-containing protein</fullName>
    </recommendedName>
</protein>
<evidence type="ECO:0000313" key="8">
    <source>
        <dbReference type="Proteomes" id="UP000464178"/>
    </source>
</evidence>
<evidence type="ECO:0000256" key="2">
    <source>
        <dbReference type="ARBA" id="ARBA00023015"/>
    </source>
</evidence>
<comment type="similarity">
    <text evidence="1">Belongs to the sigma-70 factor family. ECF subfamily.</text>
</comment>
<gene>
    <name evidence="7" type="ORF">SOIL9_58340</name>
</gene>
<proteinExistence type="inferred from homology"/>
<evidence type="ECO:0000256" key="1">
    <source>
        <dbReference type="ARBA" id="ARBA00010641"/>
    </source>
</evidence>
<dbReference type="GO" id="GO:0003677">
    <property type="term" value="F:DNA binding"/>
    <property type="evidence" value="ECO:0007669"/>
    <property type="project" value="UniProtKB-KW"/>
</dbReference>
<dbReference type="RefSeq" id="WP_162666819.1">
    <property type="nucleotide sequence ID" value="NZ_LR593886.1"/>
</dbReference>
<dbReference type="EMBL" id="LR593886">
    <property type="protein sequence ID" value="VTR91880.1"/>
    <property type="molecule type" value="Genomic_DNA"/>
</dbReference>
<dbReference type="InterPro" id="IPR036388">
    <property type="entry name" value="WH-like_DNA-bd_sf"/>
</dbReference>
<organism evidence="7 8">
    <name type="scientific">Gemmata massiliana</name>
    <dbReference type="NCBI Taxonomy" id="1210884"/>
    <lineage>
        <taxon>Bacteria</taxon>
        <taxon>Pseudomonadati</taxon>
        <taxon>Planctomycetota</taxon>
        <taxon>Planctomycetia</taxon>
        <taxon>Gemmatales</taxon>
        <taxon>Gemmataceae</taxon>
        <taxon>Gemmata</taxon>
    </lineage>
</organism>